<evidence type="ECO:0000313" key="2">
    <source>
        <dbReference type="EMBL" id="ODR96782.1"/>
    </source>
</evidence>
<sequence length="86" mass="8823">MGHLQEILEDAGVVFVPADETAGVASGYGSQKADRCGGSRLGFESTDYVWGEILSAPTPVSSETAPPMRAQGRASRGGSIADRAPA</sequence>
<dbReference type="EMBL" id="LPWD01000455">
    <property type="protein sequence ID" value="ODR96782.1"/>
    <property type="molecule type" value="Genomic_DNA"/>
</dbReference>
<evidence type="ECO:0000313" key="3">
    <source>
        <dbReference type="Proteomes" id="UP000095042"/>
    </source>
</evidence>
<organism evidence="2 3">
    <name type="scientific">Methyloceanibacter marginalis</name>
    <dbReference type="NCBI Taxonomy" id="1774971"/>
    <lineage>
        <taxon>Bacteria</taxon>
        <taxon>Pseudomonadati</taxon>
        <taxon>Pseudomonadota</taxon>
        <taxon>Alphaproteobacteria</taxon>
        <taxon>Hyphomicrobiales</taxon>
        <taxon>Hyphomicrobiaceae</taxon>
        <taxon>Methyloceanibacter</taxon>
    </lineage>
</organism>
<dbReference type="Proteomes" id="UP000095042">
    <property type="component" value="Unassembled WGS sequence"/>
</dbReference>
<gene>
    <name evidence="2" type="ORF">AUC71_04240</name>
</gene>
<reference evidence="2 3" key="1">
    <citation type="journal article" date="2016" name="Environ. Microbiol.">
        <title>New Methyloceanibacter diversity from North Sea sediments includes methanotroph containing solely the soluble methane monooxygenase.</title>
        <authorList>
            <person name="Vekeman B."/>
            <person name="Kerckhof F.M."/>
            <person name="Cremers G."/>
            <person name="de Vos P."/>
            <person name="Vandamme P."/>
            <person name="Boon N."/>
            <person name="Op den Camp H.J."/>
            <person name="Heylen K."/>
        </authorList>
    </citation>
    <scope>NUCLEOTIDE SEQUENCE [LARGE SCALE GENOMIC DNA]</scope>
    <source>
        <strain evidence="2 3">R-67177</strain>
    </source>
</reference>
<proteinExistence type="predicted"/>
<comment type="caution">
    <text evidence="2">The sequence shown here is derived from an EMBL/GenBank/DDBJ whole genome shotgun (WGS) entry which is preliminary data.</text>
</comment>
<protein>
    <submittedName>
        <fullName evidence="2">Uncharacterized protein</fullName>
    </submittedName>
</protein>
<name>A0A1E3VTD4_9HYPH</name>
<accession>A0A1E3VTD4</accession>
<evidence type="ECO:0000256" key="1">
    <source>
        <dbReference type="SAM" id="MobiDB-lite"/>
    </source>
</evidence>
<dbReference type="AlphaFoldDB" id="A0A1E3VTD4"/>
<feature type="region of interest" description="Disordered" evidence="1">
    <location>
        <begin position="57"/>
        <end position="86"/>
    </location>
</feature>
<keyword evidence="3" id="KW-1185">Reference proteome</keyword>